<dbReference type="AlphaFoldDB" id="A0A1M6ITR4"/>
<accession>A0A1M6ITR4</accession>
<evidence type="ECO:0000313" key="2">
    <source>
        <dbReference type="Proteomes" id="UP000184192"/>
    </source>
</evidence>
<dbReference type="EMBL" id="FQZN01000025">
    <property type="protein sequence ID" value="SHJ37812.1"/>
    <property type="molecule type" value="Genomic_DNA"/>
</dbReference>
<evidence type="ECO:0000313" key="1">
    <source>
        <dbReference type="EMBL" id="SHJ37812.1"/>
    </source>
</evidence>
<name>A0A1M6ITR4_9BACE</name>
<dbReference type="eggNOG" id="ENOG5030WB8">
    <property type="taxonomic scope" value="Bacteria"/>
</dbReference>
<dbReference type="GeneID" id="92713644"/>
<gene>
    <name evidence="1" type="ORF">SAMN05444350_12514</name>
</gene>
<protein>
    <submittedName>
        <fullName evidence="1">Uncharacterized protein</fullName>
    </submittedName>
</protein>
<organism evidence="1 2">
    <name type="scientific">Bacteroides stercorirosoris</name>
    <dbReference type="NCBI Taxonomy" id="871324"/>
    <lineage>
        <taxon>Bacteria</taxon>
        <taxon>Pseudomonadati</taxon>
        <taxon>Bacteroidota</taxon>
        <taxon>Bacteroidia</taxon>
        <taxon>Bacteroidales</taxon>
        <taxon>Bacteroidaceae</taxon>
        <taxon>Bacteroides</taxon>
    </lineage>
</organism>
<keyword evidence="2" id="KW-1185">Reference proteome</keyword>
<sequence length="346" mass="37093">MSIATRQVNVRFSPKAGTYTTIIQSPSGDLYQEFEGSVGAIGAISPDFSQTQPQLVFIATSSRVAEGISVPISCDWYFNGVKLTFTNNVSTNVFNGETGHFRKLPYVAGTQDYWGLKILKNLVVAAGAAPCSIKGEAIVVYGNVTDKVEAIYNIPIRRATGSPYFVTIAAGDNKYYTITEKGGSCILKAMTYQAGVSVTSNLTYKWYKLVGGVWSLLSGKTAQTLTVTGDMVDCYSSFKCVVSQGGTEIGTDIQGVMDASDPYDIIPNPSPADETIVEEGDTVVYTPMVVKRGSTTKAMEMNFNFTAIDSVGLILGQATNQAKFTVTYAMCEQAGTDVGVYIETVS</sequence>
<dbReference type="RefSeq" id="WP_025834367.1">
    <property type="nucleotide sequence ID" value="NZ_FQZN01000025.1"/>
</dbReference>
<proteinExistence type="predicted"/>
<dbReference type="Proteomes" id="UP000184192">
    <property type="component" value="Unassembled WGS sequence"/>
</dbReference>
<reference evidence="2" key="1">
    <citation type="submission" date="2016-11" db="EMBL/GenBank/DDBJ databases">
        <authorList>
            <person name="Varghese N."/>
            <person name="Submissions S."/>
        </authorList>
    </citation>
    <scope>NUCLEOTIDE SEQUENCE [LARGE SCALE GENOMIC DNA]</scope>
    <source>
        <strain evidence="2">DSM 26884</strain>
    </source>
</reference>